<evidence type="ECO:0000313" key="1">
    <source>
        <dbReference type="EMBL" id="MVP00374.1"/>
    </source>
</evidence>
<dbReference type="RefSeq" id="WP_157335996.1">
    <property type="nucleotide sequence ID" value="NZ_RHLK01000006.1"/>
</dbReference>
<dbReference type="AlphaFoldDB" id="A0A7X3FIF7"/>
<keyword evidence="2" id="KW-1185">Reference proteome</keyword>
<reference evidence="1 2" key="1">
    <citation type="journal article" date="2019" name="Microorganisms">
        <title>Paenibacillus lutrae sp. nov., A Chitinolytic Species Isolated from A River Otter in Castril Natural Park, Granada, Spain.</title>
        <authorList>
            <person name="Rodriguez M."/>
            <person name="Reina J.C."/>
            <person name="Bejar V."/>
            <person name="Llamas I."/>
        </authorList>
    </citation>
    <scope>NUCLEOTIDE SEQUENCE [LARGE SCALE GENOMIC DNA]</scope>
    <source>
        <strain evidence="1 2">N10</strain>
    </source>
</reference>
<organism evidence="1 2">
    <name type="scientific">Paenibacillus lutrae</name>
    <dbReference type="NCBI Taxonomy" id="2078573"/>
    <lineage>
        <taxon>Bacteria</taxon>
        <taxon>Bacillati</taxon>
        <taxon>Bacillota</taxon>
        <taxon>Bacilli</taxon>
        <taxon>Bacillales</taxon>
        <taxon>Paenibacillaceae</taxon>
        <taxon>Paenibacillus</taxon>
    </lineage>
</organism>
<dbReference type="EMBL" id="RHLK01000006">
    <property type="protein sequence ID" value="MVP00374.1"/>
    <property type="molecule type" value="Genomic_DNA"/>
</dbReference>
<sequence length="81" mass="9641">MARLKFEMWIDRDGNIMSRFTDGKGRSTDSYWSSPPDSIDHVGPEYLRYNYRHPNVGNAKHEAFVKRRFKEEFQKVKTNTV</sequence>
<protein>
    <submittedName>
        <fullName evidence="1">Uncharacterized protein</fullName>
    </submittedName>
</protein>
<evidence type="ECO:0000313" key="2">
    <source>
        <dbReference type="Proteomes" id="UP000490800"/>
    </source>
</evidence>
<comment type="caution">
    <text evidence="1">The sequence shown here is derived from an EMBL/GenBank/DDBJ whole genome shotgun (WGS) entry which is preliminary data.</text>
</comment>
<proteinExistence type="predicted"/>
<gene>
    <name evidence="1" type="ORF">EDM21_12710</name>
</gene>
<name>A0A7X3FIF7_9BACL</name>
<dbReference type="Proteomes" id="UP000490800">
    <property type="component" value="Unassembled WGS sequence"/>
</dbReference>
<dbReference type="OrthoDB" id="2647132at2"/>
<accession>A0A7X3FIF7</accession>